<dbReference type="PROSITE" id="PS51273">
    <property type="entry name" value="GATASE_TYPE_1"/>
    <property type="match status" value="1"/>
</dbReference>
<name>A0A3M8AFD3_9MICO</name>
<reference evidence="2 3" key="1">
    <citation type="submission" date="2018-10" db="EMBL/GenBank/DDBJ databases">
        <title>Isolation, diversity and antibacterial activity of antinobacteria from the wheat rhizosphere soil.</title>
        <authorList>
            <person name="Sun T."/>
        </authorList>
    </citation>
    <scope>NUCLEOTIDE SEQUENCE [LARGE SCALE GENOMIC DNA]</scope>
    <source>
        <strain evidence="2 3">SJ-23</strain>
    </source>
</reference>
<dbReference type="GO" id="GO:0005829">
    <property type="term" value="C:cytosol"/>
    <property type="evidence" value="ECO:0007669"/>
    <property type="project" value="TreeGrafter"/>
</dbReference>
<sequence length="314" mass="33338">MSVSSLSSAVTIHTTTRPTHGLQRGDARTRRRSTVHGTGEMRRLDVGTDAVPGVIMAVPFIGIVADRKAASYGAWVDIPTDAISHTYVSAIQEAGGAPLLFPSVDVHVEDPGRLLDLVDGLFLPGGRDLDATIYGSEAHPSNDPPLRIRDELEIALARLARERGVPVLGACRGMQVINVAFGGTLEQHLGDRLDLTPHRSPELGTRTSHPVAISPGTLLSRITHDDEFDIASHHHQGVDVLGEGLVASAFAPDGVVEAVETTEGAFCLGVQWHPEERLDPEGIALIRAFIAAAAEHAKTRAGGRATVSASDSRR</sequence>
<gene>
    <name evidence="2" type="ORF">EDM22_09195</name>
</gene>
<evidence type="ECO:0000313" key="2">
    <source>
        <dbReference type="EMBL" id="RNB49934.1"/>
    </source>
</evidence>
<accession>A0A3M8AFD3</accession>
<protein>
    <submittedName>
        <fullName evidence="2">Gamma-glutamyl-gamma-aminobutyrate hydrolase family protein</fullName>
    </submittedName>
</protein>
<dbReference type="GO" id="GO:0033969">
    <property type="term" value="F:gamma-glutamyl-gamma-aminobutyrate hydrolase activity"/>
    <property type="evidence" value="ECO:0007669"/>
    <property type="project" value="TreeGrafter"/>
</dbReference>
<dbReference type="InterPro" id="IPR029062">
    <property type="entry name" value="Class_I_gatase-like"/>
</dbReference>
<feature type="compositionally biased region" description="Polar residues" evidence="1">
    <location>
        <begin position="1"/>
        <end position="18"/>
    </location>
</feature>
<comment type="caution">
    <text evidence="2">The sequence shown here is derived from an EMBL/GenBank/DDBJ whole genome shotgun (WGS) entry which is preliminary data.</text>
</comment>
<evidence type="ECO:0000256" key="1">
    <source>
        <dbReference type="SAM" id="MobiDB-lite"/>
    </source>
</evidence>
<dbReference type="InterPro" id="IPR044668">
    <property type="entry name" value="PuuD-like"/>
</dbReference>
<dbReference type="SUPFAM" id="SSF52317">
    <property type="entry name" value="Class I glutamine amidotransferase-like"/>
    <property type="match status" value="1"/>
</dbReference>
<keyword evidence="3" id="KW-1185">Reference proteome</keyword>
<dbReference type="GO" id="GO:0006598">
    <property type="term" value="P:polyamine catabolic process"/>
    <property type="evidence" value="ECO:0007669"/>
    <property type="project" value="TreeGrafter"/>
</dbReference>
<proteinExistence type="predicted"/>
<keyword evidence="2" id="KW-0378">Hydrolase</keyword>
<dbReference type="InterPro" id="IPR011697">
    <property type="entry name" value="Peptidase_C26"/>
</dbReference>
<dbReference type="EMBL" id="RHHB01000013">
    <property type="protein sequence ID" value="RNB49934.1"/>
    <property type="molecule type" value="Genomic_DNA"/>
</dbReference>
<dbReference type="PANTHER" id="PTHR43235:SF1">
    <property type="entry name" value="GLUTAMINE AMIDOTRANSFERASE PB2B2.05-RELATED"/>
    <property type="match status" value="1"/>
</dbReference>
<organism evidence="2 3">
    <name type="scientific">Agromyces tardus</name>
    <dbReference type="NCBI Taxonomy" id="2583849"/>
    <lineage>
        <taxon>Bacteria</taxon>
        <taxon>Bacillati</taxon>
        <taxon>Actinomycetota</taxon>
        <taxon>Actinomycetes</taxon>
        <taxon>Micrococcales</taxon>
        <taxon>Microbacteriaceae</taxon>
        <taxon>Agromyces</taxon>
    </lineage>
</organism>
<evidence type="ECO:0000313" key="3">
    <source>
        <dbReference type="Proteomes" id="UP000275048"/>
    </source>
</evidence>
<dbReference type="Proteomes" id="UP000275048">
    <property type="component" value="Unassembled WGS sequence"/>
</dbReference>
<dbReference type="CDD" id="cd01745">
    <property type="entry name" value="GATase1_2"/>
    <property type="match status" value="1"/>
</dbReference>
<dbReference type="PANTHER" id="PTHR43235">
    <property type="entry name" value="GLUTAMINE AMIDOTRANSFERASE PB2B2.05-RELATED"/>
    <property type="match status" value="1"/>
</dbReference>
<dbReference type="Gene3D" id="3.40.50.880">
    <property type="match status" value="1"/>
</dbReference>
<feature type="region of interest" description="Disordered" evidence="1">
    <location>
        <begin position="1"/>
        <end position="28"/>
    </location>
</feature>
<dbReference type="Pfam" id="PF07722">
    <property type="entry name" value="Peptidase_C26"/>
    <property type="match status" value="1"/>
</dbReference>
<dbReference type="AlphaFoldDB" id="A0A3M8AFD3"/>